<dbReference type="Proteomes" id="UP000282211">
    <property type="component" value="Unassembled WGS sequence"/>
</dbReference>
<dbReference type="EMBL" id="RBII01000001">
    <property type="protein sequence ID" value="RKQ72137.1"/>
    <property type="molecule type" value="Genomic_DNA"/>
</dbReference>
<evidence type="ECO:0000256" key="3">
    <source>
        <dbReference type="SAM" id="Phobius"/>
    </source>
</evidence>
<keyword evidence="4" id="KW-0966">Cell projection</keyword>
<accession>A0A420WMA4</accession>
<keyword evidence="5" id="KW-1185">Reference proteome</keyword>
<comment type="caution">
    <text evidence="4">The sequence shown here is derived from an EMBL/GenBank/DDBJ whole genome shotgun (WGS) entry which is preliminary data.</text>
</comment>
<dbReference type="OrthoDB" id="9807950at2"/>
<dbReference type="GO" id="GO:0005886">
    <property type="term" value="C:plasma membrane"/>
    <property type="evidence" value="ECO:0007669"/>
    <property type="project" value="TreeGrafter"/>
</dbReference>
<dbReference type="FunCoup" id="A0A420WMA4">
    <property type="interactions" value="66"/>
</dbReference>
<feature type="region of interest" description="Disordered" evidence="2">
    <location>
        <begin position="1"/>
        <end position="30"/>
    </location>
</feature>
<dbReference type="GO" id="GO:0009306">
    <property type="term" value="P:protein secretion"/>
    <property type="evidence" value="ECO:0007669"/>
    <property type="project" value="InterPro"/>
</dbReference>
<evidence type="ECO:0000313" key="4">
    <source>
        <dbReference type="EMBL" id="RKQ72137.1"/>
    </source>
</evidence>
<dbReference type="Pfam" id="PF01312">
    <property type="entry name" value="Bac_export_2"/>
    <property type="match status" value="1"/>
</dbReference>
<keyword evidence="3" id="KW-0812">Transmembrane</keyword>
<keyword evidence="3" id="KW-0472">Membrane</keyword>
<dbReference type="Gene3D" id="6.10.250.2080">
    <property type="match status" value="1"/>
</dbReference>
<dbReference type="InterPro" id="IPR006135">
    <property type="entry name" value="T3SS_substrate_exporter"/>
</dbReference>
<dbReference type="AlphaFoldDB" id="A0A420WMA4"/>
<evidence type="ECO:0000313" key="5">
    <source>
        <dbReference type="Proteomes" id="UP000282211"/>
    </source>
</evidence>
<sequence>MSDNEQSGAEEKSFDASETKIRKSREQGDTPQSMEANTLFLYAGLLIAILIFGKAVAFDTLLSLSGMLEHPEAIGANLLLGEKSRAGGNDASDLLWSPILAFAPLFLLLIMAVLSSLVLQRAIVFAPSKLKPKLSKLSPISNAKQKYGPNGMFEFGKRFFKLCFIAVIGGIFFYNLIVTLPGESAIPTNLIVPEMYRVALQLIFYMVLAVALITIIDLPYMQFSHLKKLRMTLKEVRDESKDSEGDPHMKAARRSRAIALSQNSMLNDVLAADVIIVNPTHYAVAIKWDRESQSVPILLAKGVDELAFRIRQRAKQNDIPIHSDPPCARSIYAGVEIGEPIKPEHYAAVAASIHFADSLKPAEY</sequence>
<proteinExistence type="inferred from homology"/>
<reference evidence="4 5" key="1">
    <citation type="submission" date="2018-10" db="EMBL/GenBank/DDBJ databases">
        <title>Genomic Encyclopedia of Type Strains, Phase IV (KMG-IV): sequencing the most valuable type-strain genomes for metagenomic binning, comparative biology and taxonomic classification.</title>
        <authorList>
            <person name="Goeker M."/>
        </authorList>
    </citation>
    <scope>NUCLEOTIDE SEQUENCE [LARGE SCALE GENOMIC DNA]</scope>
    <source>
        <strain evidence="4 5">DSM 22008</strain>
    </source>
</reference>
<feature type="transmembrane region" description="Helical" evidence="3">
    <location>
        <begin position="39"/>
        <end position="58"/>
    </location>
</feature>
<keyword evidence="4" id="KW-0969">Cilium</keyword>
<evidence type="ECO:0000256" key="1">
    <source>
        <dbReference type="ARBA" id="ARBA00010690"/>
    </source>
</evidence>
<dbReference type="PRINTS" id="PR00950">
    <property type="entry name" value="TYPE3IMSPROT"/>
</dbReference>
<feature type="transmembrane region" description="Helical" evidence="3">
    <location>
        <begin position="99"/>
        <end position="119"/>
    </location>
</feature>
<dbReference type="InterPro" id="IPR029025">
    <property type="entry name" value="T3SS_substrate_exporter_C"/>
</dbReference>
<comment type="similarity">
    <text evidence="1">Belongs to the type III secretion exporter family.</text>
</comment>
<gene>
    <name evidence="4" type="ORF">DES40_1474</name>
</gene>
<organism evidence="4 5">
    <name type="scientific">Litorimonas taeanensis</name>
    <dbReference type="NCBI Taxonomy" id="568099"/>
    <lineage>
        <taxon>Bacteria</taxon>
        <taxon>Pseudomonadati</taxon>
        <taxon>Pseudomonadota</taxon>
        <taxon>Alphaproteobacteria</taxon>
        <taxon>Maricaulales</taxon>
        <taxon>Robiginitomaculaceae</taxon>
    </lineage>
</organism>
<keyword evidence="4" id="KW-0282">Flagellum</keyword>
<dbReference type="SUPFAM" id="SSF160544">
    <property type="entry name" value="EscU C-terminal domain-like"/>
    <property type="match status" value="1"/>
</dbReference>
<dbReference type="RefSeq" id="WP_121100083.1">
    <property type="nucleotide sequence ID" value="NZ_RBII01000001.1"/>
</dbReference>
<feature type="transmembrane region" description="Helical" evidence="3">
    <location>
        <begin position="198"/>
        <end position="221"/>
    </location>
</feature>
<protein>
    <submittedName>
        <fullName evidence="4">Flagellar biosynthetic protein FlhB</fullName>
    </submittedName>
</protein>
<name>A0A420WMA4_9PROT</name>
<dbReference type="PANTHER" id="PTHR30531">
    <property type="entry name" value="FLAGELLAR BIOSYNTHETIC PROTEIN FLHB"/>
    <property type="match status" value="1"/>
</dbReference>
<dbReference type="PANTHER" id="PTHR30531:SF12">
    <property type="entry name" value="FLAGELLAR BIOSYNTHETIC PROTEIN FLHB"/>
    <property type="match status" value="1"/>
</dbReference>
<dbReference type="Gene3D" id="3.40.1690.10">
    <property type="entry name" value="secretion proteins EscU"/>
    <property type="match status" value="1"/>
</dbReference>
<feature type="transmembrane region" description="Helical" evidence="3">
    <location>
        <begin position="159"/>
        <end position="178"/>
    </location>
</feature>
<dbReference type="InParanoid" id="A0A420WMA4"/>
<keyword evidence="3" id="KW-1133">Transmembrane helix</keyword>
<feature type="compositionally biased region" description="Basic and acidic residues" evidence="2">
    <location>
        <begin position="9"/>
        <end position="28"/>
    </location>
</feature>
<evidence type="ECO:0000256" key="2">
    <source>
        <dbReference type="SAM" id="MobiDB-lite"/>
    </source>
</evidence>